<dbReference type="SUPFAM" id="SSF46609">
    <property type="entry name" value="Fe,Mn superoxide dismutase (SOD), N-terminal domain"/>
    <property type="match status" value="1"/>
</dbReference>
<dbReference type="FunFam" id="3.55.40.20:FF:000001">
    <property type="entry name" value="Superoxide dismutase"/>
    <property type="match status" value="1"/>
</dbReference>
<dbReference type="EC" id="1.15.1.1" evidence="2 6"/>
<name>A0A1F7JCK9_9BACT</name>
<feature type="domain" description="Manganese/iron superoxide dismutase C-terminal" evidence="8">
    <location>
        <begin position="98"/>
        <end position="196"/>
    </location>
</feature>
<proteinExistence type="inferred from homology"/>
<dbReference type="Pfam" id="PF02777">
    <property type="entry name" value="Sod_Fe_C"/>
    <property type="match status" value="1"/>
</dbReference>
<dbReference type="Proteomes" id="UP000177418">
    <property type="component" value="Unassembled WGS sequence"/>
</dbReference>
<feature type="binding site" evidence="5">
    <location>
        <position position="27"/>
    </location>
    <ligand>
        <name>Mn(2+)</name>
        <dbReference type="ChEBI" id="CHEBI:29035"/>
    </ligand>
</feature>
<evidence type="ECO:0000313" key="10">
    <source>
        <dbReference type="Proteomes" id="UP000177418"/>
    </source>
</evidence>
<organism evidence="9 10">
    <name type="scientific">Candidatus Roizmanbacteria bacterium RIFCSPLOWO2_02_FULL_36_11</name>
    <dbReference type="NCBI Taxonomy" id="1802071"/>
    <lineage>
        <taxon>Bacteria</taxon>
        <taxon>Candidatus Roizmaniibacteriota</taxon>
    </lineage>
</organism>
<dbReference type="PANTHER" id="PTHR43595:SF2">
    <property type="entry name" value="SMALL RIBOSOMAL SUBUNIT PROTEIN MS42"/>
    <property type="match status" value="1"/>
</dbReference>
<dbReference type="InterPro" id="IPR036324">
    <property type="entry name" value="Mn/Fe_SOD_N_sf"/>
</dbReference>
<dbReference type="Gene3D" id="1.10.287.990">
    <property type="entry name" value="Fe,Mn superoxide dismutase (SOD) domain"/>
    <property type="match status" value="1"/>
</dbReference>
<dbReference type="Gene3D" id="3.55.40.20">
    <property type="entry name" value="Iron/manganese superoxide dismutase, C-terminal domain"/>
    <property type="match status" value="1"/>
</dbReference>
<evidence type="ECO:0000256" key="1">
    <source>
        <dbReference type="ARBA" id="ARBA00008714"/>
    </source>
</evidence>
<dbReference type="PANTHER" id="PTHR43595">
    <property type="entry name" value="37S RIBOSOMAL PROTEIN S26, MITOCHONDRIAL"/>
    <property type="match status" value="1"/>
</dbReference>
<comment type="similarity">
    <text evidence="1 6">Belongs to the iron/manganese superoxide dismutase family.</text>
</comment>
<dbReference type="PROSITE" id="PS00088">
    <property type="entry name" value="SOD_MN"/>
    <property type="match status" value="1"/>
</dbReference>
<feature type="binding site" evidence="5">
    <location>
        <position position="165"/>
    </location>
    <ligand>
        <name>Mn(2+)</name>
        <dbReference type="ChEBI" id="CHEBI:29035"/>
    </ligand>
</feature>
<dbReference type="Pfam" id="PF00081">
    <property type="entry name" value="Sod_Fe_N"/>
    <property type="match status" value="1"/>
</dbReference>
<comment type="catalytic activity">
    <reaction evidence="6">
        <text>2 superoxide + 2 H(+) = H2O2 + O2</text>
        <dbReference type="Rhea" id="RHEA:20696"/>
        <dbReference type="ChEBI" id="CHEBI:15378"/>
        <dbReference type="ChEBI" id="CHEBI:15379"/>
        <dbReference type="ChEBI" id="CHEBI:16240"/>
        <dbReference type="ChEBI" id="CHEBI:18421"/>
        <dbReference type="EC" id="1.15.1.1"/>
    </reaction>
</comment>
<feature type="domain" description="Manganese/iron superoxide dismutase N-terminal" evidence="7">
    <location>
        <begin position="3"/>
        <end position="89"/>
    </location>
</feature>
<dbReference type="SUPFAM" id="SSF54719">
    <property type="entry name" value="Fe,Mn superoxide dismutase (SOD), C-terminal domain"/>
    <property type="match status" value="1"/>
</dbReference>
<protein>
    <recommendedName>
        <fullName evidence="2 6">Superoxide dismutase</fullName>
        <ecNumber evidence="2 6">1.15.1.1</ecNumber>
    </recommendedName>
</protein>
<sequence>MMFKLPDLPYPYDALEPHIDEETMRIHHDKHHGAYVNNLNEALTGHDEFLEMDIDSILADLMKLPESIRTKVKNNGGGHANHSLFWQIMRPNQKSHPNDKLSSAIETQFGSFDSFKTEFSQRGVARFGSGWVFLVVNSENELSIVDTANQDTPVSDGLRPILALDVWEHAYYLKYKNLRKDYIDAWWNVVNWESVSMLLK</sequence>
<dbReference type="InterPro" id="IPR001189">
    <property type="entry name" value="Mn/Fe_SOD"/>
</dbReference>
<dbReference type="InterPro" id="IPR036314">
    <property type="entry name" value="SOD_C_sf"/>
</dbReference>
<dbReference type="InterPro" id="IPR019833">
    <property type="entry name" value="Mn/Fe_SOD_BS"/>
</dbReference>
<reference evidence="9 10" key="1">
    <citation type="journal article" date="2016" name="Nat. Commun.">
        <title>Thousands of microbial genomes shed light on interconnected biogeochemical processes in an aquifer system.</title>
        <authorList>
            <person name="Anantharaman K."/>
            <person name="Brown C.T."/>
            <person name="Hug L.A."/>
            <person name="Sharon I."/>
            <person name="Castelle C.J."/>
            <person name="Probst A.J."/>
            <person name="Thomas B.C."/>
            <person name="Singh A."/>
            <person name="Wilkins M.J."/>
            <person name="Karaoz U."/>
            <person name="Brodie E.L."/>
            <person name="Williams K.H."/>
            <person name="Hubbard S.S."/>
            <person name="Banfield J.F."/>
        </authorList>
    </citation>
    <scope>NUCLEOTIDE SEQUENCE [LARGE SCALE GENOMIC DNA]</scope>
</reference>
<keyword evidence="3 5" id="KW-0479">Metal-binding</keyword>
<dbReference type="GO" id="GO:0046872">
    <property type="term" value="F:metal ion binding"/>
    <property type="evidence" value="ECO:0007669"/>
    <property type="project" value="UniProtKB-KW"/>
</dbReference>
<evidence type="ECO:0000256" key="5">
    <source>
        <dbReference type="PIRSR" id="PIRSR000349-1"/>
    </source>
</evidence>
<feature type="binding site" evidence="5">
    <location>
        <position position="169"/>
    </location>
    <ligand>
        <name>Mn(2+)</name>
        <dbReference type="ChEBI" id="CHEBI:29035"/>
    </ligand>
</feature>
<evidence type="ECO:0000259" key="7">
    <source>
        <dbReference type="Pfam" id="PF00081"/>
    </source>
</evidence>
<feature type="binding site" evidence="5">
    <location>
        <position position="82"/>
    </location>
    <ligand>
        <name>Mn(2+)</name>
        <dbReference type="ChEBI" id="CHEBI:29035"/>
    </ligand>
</feature>
<evidence type="ECO:0000256" key="6">
    <source>
        <dbReference type="RuleBase" id="RU000414"/>
    </source>
</evidence>
<dbReference type="FunFam" id="1.10.287.990:FF:000001">
    <property type="entry name" value="Superoxide dismutase"/>
    <property type="match status" value="1"/>
</dbReference>
<keyword evidence="4 6" id="KW-0560">Oxidoreductase</keyword>
<dbReference type="PRINTS" id="PR01703">
    <property type="entry name" value="MNSODISMTASE"/>
</dbReference>
<evidence type="ECO:0000259" key="8">
    <source>
        <dbReference type="Pfam" id="PF02777"/>
    </source>
</evidence>
<evidence type="ECO:0000256" key="2">
    <source>
        <dbReference type="ARBA" id="ARBA00012682"/>
    </source>
</evidence>
<dbReference type="GO" id="GO:0005737">
    <property type="term" value="C:cytoplasm"/>
    <property type="evidence" value="ECO:0007669"/>
    <property type="project" value="TreeGrafter"/>
</dbReference>
<dbReference type="PIRSF" id="PIRSF000349">
    <property type="entry name" value="SODismutase"/>
    <property type="match status" value="1"/>
</dbReference>
<comment type="caution">
    <text evidence="9">The sequence shown here is derived from an EMBL/GenBank/DDBJ whole genome shotgun (WGS) entry which is preliminary data.</text>
</comment>
<dbReference type="InterPro" id="IPR019832">
    <property type="entry name" value="Mn/Fe_SOD_C"/>
</dbReference>
<dbReference type="GO" id="GO:0004784">
    <property type="term" value="F:superoxide dismutase activity"/>
    <property type="evidence" value="ECO:0007669"/>
    <property type="project" value="UniProtKB-EC"/>
</dbReference>
<comment type="function">
    <text evidence="6">Destroys radicals which are normally produced within the cells and which are toxic to biological systems.</text>
</comment>
<dbReference type="EMBL" id="MGAV01000021">
    <property type="protein sequence ID" value="OGK53346.1"/>
    <property type="molecule type" value="Genomic_DNA"/>
</dbReference>
<gene>
    <name evidence="9" type="ORF">A3H78_03520</name>
</gene>
<accession>A0A1F7JCK9</accession>
<evidence type="ECO:0000256" key="4">
    <source>
        <dbReference type="ARBA" id="ARBA00023002"/>
    </source>
</evidence>
<dbReference type="InterPro" id="IPR019831">
    <property type="entry name" value="Mn/Fe_SOD_N"/>
</dbReference>
<evidence type="ECO:0000313" key="9">
    <source>
        <dbReference type="EMBL" id="OGK53346.1"/>
    </source>
</evidence>
<dbReference type="AlphaFoldDB" id="A0A1F7JCK9"/>
<evidence type="ECO:0000256" key="3">
    <source>
        <dbReference type="ARBA" id="ARBA00022723"/>
    </source>
</evidence>